<feature type="non-terminal residue" evidence="3">
    <location>
        <position position="352"/>
    </location>
</feature>
<organism evidence="3 4">
    <name type="scientific">Astrephomene gubernaculifera</name>
    <dbReference type="NCBI Taxonomy" id="47775"/>
    <lineage>
        <taxon>Eukaryota</taxon>
        <taxon>Viridiplantae</taxon>
        <taxon>Chlorophyta</taxon>
        <taxon>core chlorophytes</taxon>
        <taxon>Chlorophyceae</taxon>
        <taxon>CS clade</taxon>
        <taxon>Chlamydomonadales</taxon>
        <taxon>Astrephomenaceae</taxon>
        <taxon>Astrephomene</taxon>
    </lineage>
</organism>
<evidence type="ECO:0000259" key="2">
    <source>
        <dbReference type="Pfam" id="PF04063"/>
    </source>
</evidence>
<dbReference type="PANTHER" id="PTHR13387">
    <property type="entry name" value="PROTEIN HGH1 HOMOLOG"/>
    <property type="match status" value="1"/>
</dbReference>
<evidence type="ECO:0000313" key="3">
    <source>
        <dbReference type="EMBL" id="GFR42528.1"/>
    </source>
</evidence>
<feature type="compositionally biased region" description="Low complexity" evidence="1">
    <location>
        <begin position="322"/>
        <end position="336"/>
    </location>
</feature>
<dbReference type="InterPro" id="IPR016024">
    <property type="entry name" value="ARM-type_fold"/>
</dbReference>
<reference evidence="3 4" key="1">
    <citation type="journal article" date="2021" name="Sci. Rep.">
        <title>Genome sequencing of the multicellular alga Astrephomene provides insights into convergent evolution of germ-soma differentiation.</title>
        <authorList>
            <person name="Yamashita S."/>
            <person name="Yamamoto K."/>
            <person name="Matsuzaki R."/>
            <person name="Suzuki S."/>
            <person name="Yamaguchi H."/>
            <person name="Hirooka S."/>
            <person name="Minakuchi Y."/>
            <person name="Miyagishima S."/>
            <person name="Kawachi M."/>
            <person name="Toyoda A."/>
            <person name="Nozaki H."/>
        </authorList>
    </citation>
    <scope>NUCLEOTIDE SEQUENCE [LARGE SCALE GENOMIC DNA]</scope>
    <source>
        <strain evidence="3 4">NIES-4017</strain>
    </source>
</reference>
<dbReference type="PANTHER" id="PTHR13387:SF9">
    <property type="entry name" value="PROTEIN HGH1 HOMOLOG"/>
    <property type="match status" value="1"/>
</dbReference>
<dbReference type="InterPro" id="IPR011989">
    <property type="entry name" value="ARM-like"/>
</dbReference>
<dbReference type="Pfam" id="PF04063">
    <property type="entry name" value="DUF383"/>
    <property type="match status" value="1"/>
</dbReference>
<dbReference type="SUPFAM" id="SSF48371">
    <property type="entry name" value="ARM repeat"/>
    <property type="match status" value="1"/>
</dbReference>
<feature type="compositionally biased region" description="Basic and acidic residues" evidence="1">
    <location>
        <begin position="340"/>
        <end position="352"/>
    </location>
</feature>
<feature type="region of interest" description="Disordered" evidence="1">
    <location>
        <begin position="321"/>
        <end position="352"/>
    </location>
</feature>
<feature type="domain" description="Protein HGH1 N-terminal" evidence="2">
    <location>
        <begin position="100"/>
        <end position="251"/>
    </location>
</feature>
<dbReference type="Gene3D" id="1.25.10.10">
    <property type="entry name" value="Leucine-rich Repeat Variant"/>
    <property type="match status" value="1"/>
</dbReference>
<evidence type="ECO:0000256" key="1">
    <source>
        <dbReference type="SAM" id="MobiDB-lite"/>
    </source>
</evidence>
<dbReference type="EMBL" id="BMAR01000003">
    <property type="protein sequence ID" value="GFR42528.1"/>
    <property type="molecule type" value="Genomic_DNA"/>
</dbReference>
<evidence type="ECO:0000313" key="4">
    <source>
        <dbReference type="Proteomes" id="UP001054857"/>
    </source>
</evidence>
<keyword evidence="4" id="KW-1185">Reference proteome</keyword>
<proteinExistence type="predicted"/>
<accession>A0AAD3HJ31</accession>
<protein>
    <recommendedName>
        <fullName evidence="2">Protein HGH1 N-terminal domain-containing protein</fullName>
    </recommendedName>
</protein>
<dbReference type="Proteomes" id="UP001054857">
    <property type="component" value="Unassembled WGS sequence"/>
</dbReference>
<dbReference type="AlphaFoldDB" id="A0AAD3HJ31"/>
<gene>
    <name evidence="3" type="ORF">Agub_g3428</name>
</gene>
<dbReference type="InterPro" id="IPR007205">
    <property type="entry name" value="Protein_HGH1_N"/>
</dbReference>
<dbReference type="InterPro" id="IPR039717">
    <property type="entry name" value="Hgh1"/>
</dbReference>
<comment type="caution">
    <text evidence="3">The sequence shown here is derived from an EMBL/GenBank/DDBJ whole genome shotgun (WGS) entry which is preliminary data.</text>
</comment>
<name>A0AAD3HJ31_9CHLO</name>
<sequence>MAASELEELIGFLDHPRAEVREMSADIVAGLTATPEGIENVKTRQRPLALKLFRSVGLGGDAARKSLVALVNVSHDPTFVEVLLQLNVVNRVMEMIRDGSVPHVDLLTSLLANVTISEKGCTDLLQIGQGSMEGLHMAVLLKKFVASGIALCPGDADPYQHVASVLTNVTRLAAARRLLLQPGRGLLAALVSQLAAWNPLRRLGASGAIKNCVLSAEEDGTLEAVLSEPQLLRHMLRPISGQQPLEKEDTVRECMAEAVLVLAGSERGRDVLWEVGAPEALRKGYEDEQHPGVCVAMERTAELFLSYGTIDSGMTPGVLGVASRSAQEQQQQQGEGQEAGEGRAEEQQQKRA</sequence>